<dbReference type="Proteomes" id="UP000017840">
    <property type="component" value="Unassembled WGS sequence"/>
</dbReference>
<comment type="caution">
    <text evidence="3">The sequence shown here is derived from an EMBL/GenBank/DDBJ whole genome shotgun (WGS) entry which is preliminary data.</text>
</comment>
<dbReference type="SUPFAM" id="SSF56349">
    <property type="entry name" value="DNA breaking-rejoining enzymes"/>
    <property type="match status" value="1"/>
</dbReference>
<dbReference type="RefSeq" id="WP_023396029.1">
    <property type="nucleotide sequence ID" value="NZ_ASGZ01000070.1"/>
</dbReference>
<keyword evidence="1" id="KW-0233">DNA recombination</keyword>
<dbReference type="InterPro" id="IPR011010">
    <property type="entry name" value="DNA_brk_join_enz"/>
</dbReference>
<dbReference type="eggNOG" id="arCOG02282">
    <property type="taxonomic scope" value="Archaea"/>
</dbReference>
<protein>
    <submittedName>
        <fullName evidence="3">Putative phage integrase</fullName>
    </submittedName>
</protein>
<organism evidence="3 4">
    <name type="scientific">Candidatus Halobonum tyrrellensis G22</name>
    <dbReference type="NCBI Taxonomy" id="1324957"/>
    <lineage>
        <taxon>Archaea</taxon>
        <taxon>Methanobacteriati</taxon>
        <taxon>Methanobacteriota</taxon>
        <taxon>Stenosarchaea group</taxon>
        <taxon>Halobacteria</taxon>
        <taxon>Halobacteriales</taxon>
        <taxon>Haloferacaceae</taxon>
        <taxon>Candidatus Halobonum</taxon>
    </lineage>
</organism>
<name>V4HGE5_9EURY</name>
<accession>V4HGE5</accession>
<keyword evidence="4" id="KW-1185">Reference proteome</keyword>
<sequence length="189" mass="20326">MYRTPHDEHDGMKVWLAADEADDYLALVEDTTHRIALSLGLRCGLRSAEIVQTTPGDLADGPAGTMLRVPDGKGGKYRETPVPPELKTTIQTVDNVRAEPSSSPLVDASTRTLRRWVRKSPLKRPKSRATTAGGTSRRTTSGGHGRRCSPEPRRLTRCSSVSGAGGRTGNALRALPWRLLSGGGTMRGA</sequence>
<feature type="region of interest" description="Disordered" evidence="2">
    <location>
        <begin position="56"/>
        <end position="81"/>
    </location>
</feature>
<proteinExistence type="predicted"/>
<dbReference type="Gene3D" id="1.10.443.10">
    <property type="entry name" value="Intergrase catalytic core"/>
    <property type="match status" value="1"/>
</dbReference>
<dbReference type="GO" id="GO:0015074">
    <property type="term" value="P:DNA integration"/>
    <property type="evidence" value="ECO:0007669"/>
    <property type="project" value="InterPro"/>
</dbReference>
<feature type="compositionally biased region" description="Basic residues" evidence="2">
    <location>
        <begin position="118"/>
        <end position="127"/>
    </location>
</feature>
<evidence type="ECO:0000256" key="1">
    <source>
        <dbReference type="ARBA" id="ARBA00023172"/>
    </source>
</evidence>
<feature type="compositionally biased region" description="Basic and acidic residues" evidence="2">
    <location>
        <begin position="70"/>
        <end position="79"/>
    </location>
</feature>
<feature type="region of interest" description="Disordered" evidence="2">
    <location>
        <begin position="118"/>
        <end position="169"/>
    </location>
</feature>
<reference evidence="3 4" key="1">
    <citation type="journal article" date="2013" name="Genome Announc.">
        <title>Draft Genome Sequence of 'Candidatus Halobonum tyrrellensis' Strain G22, Isolated from the Hypersaline Waters of Lake Tyrrell, Australia.</title>
        <authorList>
            <person name="Ugalde J.A."/>
            <person name="Narasingarao P."/>
            <person name="Kuo S."/>
            <person name="Podell S."/>
            <person name="Allen E.E."/>
        </authorList>
    </citation>
    <scope>NUCLEOTIDE SEQUENCE [LARGE SCALE GENOMIC DNA]</scope>
    <source>
        <strain evidence="3 4">G22</strain>
    </source>
</reference>
<evidence type="ECO:0000313" key="4">
    <source>
        <dbReference type="Proteomes" id="UP000017840"/>
    </source>
</evidence>
<gene>
    <name evidence="3" type="ORF">K933_17312</name>
</gene>
<dbReference type="InterPro" id="IPR013762">
    <property type="entry name" value="Integrase-like_cat_sf"/>
</dbReference>
<feature type="compositionally biased region" description="Low complexity" evidence="2">
    <location>
        <begin position="128"/>
        <end position="141"/>
    </location>
</feature>
<dbReference type="AlphaFoldDB" id="V4HGE5"/>
<dbReference type="GO" id="GO:0006310">
    <property type="term" value="P:DNA recombination"/>
    <property type="evidence" value="ECO:0007669"/>
    <property type="project" value="UniProtKB-KW"/>
</dbReference>
<evidence type="ECO:0000256" key="2">
    <source>
        <dbReference type="SAM" id="MobiDB-lite"/>
    </source>
</evidence>
<dbReference type="EMBL" id="ASGZ01000070">
    <property type="protein sequence ID" value="ESP86864.1"/>
    <property type="molecule type" value="Genomic_DNA"/>
</dbReference>
<dbReference type="GO" id="GO:0003677">
    <property type="term" value="F:DNA binding"/>
    <property type="evidence" value="ECO:0007669"/>
    <property type="project" value="InterPro"/>
</dbReference>
<evidence type="ECO:0000313" key="3">
    <source>
        <dbReference type="EMBL" id="ESP86864.1"/>
    </source>
</evidence>